<dbReference type="InterPro" id="IPR011043">
    <property type="entry name" value="Gal_Oxase/kelch_b-propeller"/>
</dbReference>
<evidence type="ECO:0000256" key="1">
    <source>
        <dbReference type="ARBA" id="ARBA00022729"/>
    </source>
</evidence>
<keyword evidence="1" id="KW-0732">Signal</keyword>
<dbReference type="InterPro" id="IPR014756">
    <property type="entry name" value="Ig_E-set"/>
</dbReference>
<feature type="domain" description="Glyoxal oxidase N-terminal" evidence="3">
    <location>
        <begin position="100"/>
        <end position="353"/>
    </location>
</feature>
<gene>
    <name evidence="5" type="ORF">C2E20_9096</name>
</gene>
<dbReference type="PANTHER" id="PTHR32208">
    <property type="entry name" value="SECRETED PROTEIN-RELATED"/>
    <property type="match status" value="1"/>
</dbReference>
<keyword evidence="6" id="KW-1185">Reference proteome</keyword>
<dbReference type="SUPFAM" id="SSF50965">
    <property type="entry name" value="Galactose oxidase, central domain"/>
    <property type="match status" value="1"/>
</dbReference>
<sequence length="547" mass="59205">MALVLRPPHAPPPPPTALLPKPAGSWAQGGSTNVVFIYASLLKDGRVLGWSNGYDAEQFGGAGDVWGTAAYWAPGNSSKRVLPGCGMHGRLPGSDKCASSFCSGTVSTATNELLIFGGHRGDGLGTLKRYNHAKRSIETVAMQSHRWYPGAVTLPDGRAMVVGGVTATSAAIYGANPRYNNPTYNIYDPDTRTFGGDQQDMSEQLLHTFPVSSYPVVTVLPTGKLAVLSGNTTYLYKKCGHWRYCKDGRLPDRPHPPWSSPQTGTGLPLPMYPPYNKLELLAAGGTSVDYARTYSTSASDKAHLIELTAGKNAAWRDVGPMPFPRVMGDGVIMCDGTIMLTNGAQAGLAGWCQRAYNYTFTDGRPPFQCKSFCTCGRRFNYEPSLFDPVTRTWSKAGSVAPMKRPRLYHSSAILLPSCQVMTGGSDVTADNTAEIFTPPYFDKGPQPKIRGCPDSLRHGAQFWVSYMSEDPVTKALLIRAGTFTHSTLFDARSLWLRIAGNDRARGRIKLKLPISRAVMPPGMYMLTLNTAKGVPSAARIISICARC</sequence>
<dbReference type="OrthoDB" id="2019572at2759"/>
<feature type="compositionally biased region" description="Pro residues" evidence="2">
    <location>
        <begin position="8"/>
        <end position="17"/>
    </location>
</feature>
<dbReference type="AlphaFoldDB" id="A0A2P6UZE1"/>
<dbReference type="InterPro" id="IPR037293">
    <property type="entry name" value="Gal_Oxidase_central_sf"/>
</dbReference>
<dbReference type="Gene3D" id="2.60.40.10">
    <property type="entry name" value="Immunoglobulins"/>
    <property type="match status" value="1"/>
</dbReference>
<evidence type="ECO:0000259" key="4">
    <source>
        <dbReference type="Pfam" id="PF09118"/>
    </source>
</evidence>
<proteinExistence type="predicted"/>
<protein>
    <submittedName>
        <fullName evidence="5">Kelch motif family</fullName>
    </submittedName>
</protein>
<name>A0A2P6UZE1_9CHLO</name>
<dbReference type="Gene3D" id="2.130.10.80">
    <property type="entry name" value="Galactose oxidase/kelch, beta-propeller"/>
    <property type="match status" value="1"/>
</dbReference>
<dbReference type="STRING" id="554055.A0A2P6UZE1"/>
<feature type="domain" description="Galactose oxidase-like Early set" evidence="4">
    <location>
        <begin position="447"/>
        <end position="543"/>
    </location>
</feature>
<dbReference type="PANTHER" id="PTHR32208:SF21">
    <property type="entry name" value="LOW QUALITY PROTEIN: ALDEHYDE OXIDASE GLOX-LIKE"/>
    <property type="match status" value="1"/>
</dbReference>
<evidence type="ECO:0000313" key="6">
    <source>
        <dbReference type="Proteomes" id="UP000239649"/>
    </source>
</evidence>
<evidence type="ECO:0000313" key="5">
    <source>
        <dbReference type="EMBL" id="PSC67206.1"/>
    </source>
</evidence>
<evidence type="ECO:0000259" key="3">
    <source>
        <dbReference type="Pfam" id="PF07250"/>
    </source>
</evidence>
<dbReference type="Pfam" id="PF07250">
    <property type="entry name" value="Glyoxal_oxid_N"/>
    <property type="match status" value="1"/>
</dbReference>
<evidence type="ECO:0000256" key="2">
    <source>
        <dbReference type="SAM" id="MobiDB-lite"/>
    </source>
</evidence>
<dbReference type="Proteomes" id="UP000239649">
    <property type="component" value="Unassembled WGS sequence"/>
</dbReference>
<reference evidence="5 6" key="1">
    <citation type="journal article" date="2018" name="Plant J.">
        <title>Genome sequences of Chlorella sorokiniana UTEX 1602 and Micractinium conductrix SAG 241.80: implications to maltose excretion by a green alga.</title>
        <authorList>
            <person name="Arriola M.B."/>
            <person name="Velmurugan N."/>
            <person name="Zhang Y."/>
            <person name="Plunkett M.H."/>
            <person name="Hondzo H."/>
            <person name="Barney B.M."/>
        </authorList>
    </citation>
    <scope>NUCLEOTIDE SEQUENCE [LARGE SCALE GENOMIC DNA]</scope>
    <source>
        <strain evidence="5 6">SAG 241.80</strain>
    </source>
</reference>
<dbReference type="CDD" id="cd02851">
    <property type="entry name" value="E_set_GO_C"/>
    <property type="match status" value="1"/>
</dbReference>
<dbReference type="InterPro" id="IPR015202">
    <property type="entry name" value="GO-like_E_set"/>
</dbReference>
<organism evidence="5 6">
    <name type="scientific">Micractinium conductrix</name>
    <dbReference type="NCBI Taxonomy" id="554055"/>
    <lineage>
        <taxon>Eukaryota</taxon>
        <taxon>Viridiplantae</taxon>
        <taxon>Chlorophyta</taxon>
        <taxon>core chlorophytes</taxon>
        <taxon>Trebouxiophyceae</taxon>
        <taxon>Chlorellales</taxon>
        <taxon>Chlorellaceae</taxon>
        <taxon>Chlorella clade</taxon>
        <taxon>Micractinium</taxon>
    </lineage>
</organism>
<comment type="caution">
    <text evidence="5">The sequence shown here is derived from an EMBL/GenBank/DDBJ whole genome shotgun (WGS) entry which is preliminary data.</text>
</comment>
<dbReference type="Pfam" id="PF09118">
    <property type="entry name" value="GO-like_E_set"/>
    <property type="match status" value="1"/>
</dbReference>
<feature type="region of interest" description="Disordered" evidence="2">
    <location>
        <begin position="1"/>
        <end position="23"/>
    </location>
</feature>
<accession>A0A2P6UZE1</accession>
<dbReference type="SUPFAM" id="SSF81296">
    <property type="entry name" value="E set domains"/>
    <property type="match status" value="1"/>
</dbReference>
<dbReference type="EMBL" id="LHPF02000073">
    <property type="protein sequence ID" value="PSC67206.1"/>
    <property type="molecule type" value="Genomic_DNA"/>
</dbReference>
<dbReference type="InterPro" id="IPR013783">
    <property type="entry name" value="Ig-like_fold"/>
</dbReference>
<dbReference type="InterPro" id="IPR009880">
    <property type="entry name" value="Glyoxal_oxidase_N"/>
</dbReference>